<comment type="catalytic activity">
    <reaction evidence="6">
        <text>ATP + H2O = ADP + phosphate + H(+)</text>
        <dbReference type="Rhea" id="RHEA:13065"/>
        <dbReference type="ChEBI" id="CHEBI:15377"/>
        <dbReference type="ChEBI" id="CHEBI:15378"/>
        <dbReference type="ChEBI" id="CHEBI:30616"/>
        <dbReference type="ChEBI" id="CHEBI:43474"/>
        <dbReference type="ChEBI" id="CHEBI:456216"/>
        <dbReference type="EC" id="3.6.4.13"/>
    </reaction>
</comment>
<dbReference type="SMART" id="SM00487">
    <property type="entry name" value="DEXDc"/>
    <property type="match status" value="1"/>
</dbReference>
<keyword evidence="4" id="KW-0347">Helicase</keyword>
<dbReference type="SMART" id="SM00847">
    <property type="entry name" value="HA2"/>
    <property type="match status" value="1"/>
</dbReference>
<dbReference type="PANTHER" id="PTHR18934">
    <property type="entry name" value="ATP-DEPENDENT RNA HELICASE"/>
    <property type="match status" value="1"/>
</dbReference>
<feature type="compositionally biased region" description="Basic residues" evidence="7">
    <location>
        <begin position="35"/>
        <end position="44"/>
    </location>
</feature>
<dbReference type="SMART" id="SM00490">
    <property type="entry name" value="HELICc"/>
    <property type="match status" value="1"/>
</dbReference>
<dbReference type="InterPro" id="IPR011709">
    <property type="entry name" value="DEAD-box_helicase_OB_fold"/>
</dbReference>
<evidence type="ECO:0000256" key="6">
    <source>
        <dbReference type="ARBA" id="ARBA00047984"/>
    </source>
</evidence>
<dbReference type="GO" id="GO:0005524">
    <property type="term" value="F:ATP binding"/>
    <property type="evidence" value="ECO:0007669"/>
    <property type="project" value="UniProtKB-KW"/>
</dbReference>
<keyword evidence="5" id="KW-0067">ATP-binding</keyword>
<feature type="compositionally biased region" description="Polar residues" evidence="7">
    <location>
        <begin position="50"/>
        <end position="63"/>
    </location>
</feature>
<organism evidence="10 11">
    <name type="scientific">Penicillium oxalicum (strain 114-2 / CGMCC 5302)</name>
    <name type="common">Penicillium decumbens</name>
    <dbReference type="NCBI Taxonomy" id="933388"/>
    <lineage>
        <taxon>Eukaryota</taxon>
        <taxon>Fungi</taxon>
        <taxon>Dikarya</taxon>
        <taxon>Ascomycota</taxon>
        <taxon>Pezizomycotina</taxon>
        <taxon>Eurotiomycetes</taxon>
        <taxon>Eurotiomycetidae</taxon>
        <taxon>Eurotiales</taxon>
        <taxon>Aspergillaceae</taxon>
        <taxon>Penicillium</taxon>
    </lineage>
</organism>
<dbReference type="PhylomeDB" id="S7ZGJ0"/>
<evidence type="ECO:0000259" key="8">
    <source>
        <dbReference type="PROSITE" id="PS51192"/>
    </source>
</evidence>
<evidence type="ECO:0000256" key="7">
    <source>
        <dbReference type="SAM" id="MobiDB-lite"/>
    </source>
</evidence>
<dbReference type="Pfam" id="PF04408">
    <property type="entry name" value="WHD_HA2"/>
    <property type="match status" value="1"/>
</dbReference>
<dbReference type="FunFam" id="3.40.50.300:FF:000145">
    <property type="entry name" value="probable ATP-dependent RNA helicase DHX40"/>
    <property type="match status" value="1"/>
</dbReference>
<dbReference type="Pfam" id="PF00271">
    <property type="entry name" value="Helicase_C"/>
    <property type="match status" value="1"/>
</dbReference>
<dbReference type="InterPro" id="IPR027417">
    <property type="entry name" value="P-loop_NTPase"/>
</dbReference>
<dbReference type="AlphaFoldDB" id="S7ZGJ0"/>
<dbReference type="GO" id="GO:0045943">
    <property type="term" value="P:positive regulation of transcription by RNA polymerase I"/>
    <property type="evidence" value="ECO:0007669"/>
    <property type="project" value="TreeGrafter"/>
</dbReference>
<dbReference type="STRING" id="933388.S7ZGJ0"/>
<evidence type="ECO:0000256" key="3">
    <source>
        <dbReference type="ARBA" id="ARBA00022801"/>
    </source>
</evidence>
<dbReference type="EC" id="3.6.4.13" evidence="1"/>
<dbReference type="Gene3D" id="3.40.50.300">
    <property type="entry name" value="P-loop containing nucleotide triphosphate hydrolases"/>
    <property type="match status" value="2"/>
</dbReference>
<feature type="region of interest" description="Disordered" evidence="7">
    <location>
        <begin position="1"/>
        <end position="120"/>
    </location>
</feature>
<dbReference type="HOGENOM" id="CLU_001832_5_11_1"/>
<dbReference type="GO" id="GO:1990904">
    <property type="term" value="C:ribonucleoprotein complex"/>
    <property type="evidence" value="ECO:0007669"/>
    <property type="project" value="UniProtKB-ARBA"/>
</dbReference>
<dbReference type="InterPro" id="IPR007502">
    <property type="entry name" value="Helicase-assoc_dom"/>
</dbReference>
<dbReference type="Proteomes" id="UP000019376">
    <property type="component" value="Unassembled WGS sequence"/>
</dbReference>
<proteinExistence type="predicted"/>
<feature type="domain" description="Helicase C-terminal" evidence="9">
    <location>
        <begin position="400"/>
        <end position="573"/>
    </location>
</feature>
<evidence type="ECO:0000313" key="10">
    <source>
        <dbReference type="EMBL" id="EPS29374.1"/>
    </source>
</evidence>
<dbReference type="Gene3D" id="1.20.120.1080">
    <property type="match status" value="1"/>
</dbReference>
<reference evidence="10 11" key="1">
    <citation type="journal article" date="2013" name="PLoS ONE">
        <title>Genomic and secretomic analyses reveal unique features of the lignocellulolytic enzyme system of Penicillium decumbens.</title>
        <authorList>
            <person name="Liu G."/>
            <person name="Zhang L."/>
            <person name="Wei X."/>
            <person name="Zou G."/>
            <person name="Qin Y."/>
            <person name="Ma L."/>
            <person name="Li J."/>
            <person name="Zheng H."/>
            <person name="Wang S."/>
            <person name="Wang C."/>
            <person name="Xun L."/>
            <person name="Zhao G.-P."/>
            <person name="Zhou Z."/>
            <person name="Qu Y."/>
        </authorList>
    </citation>
    <scope>NUCLEOTIDE SEQUENCE [LARGE SCALE GENOMIC DNA]</scope>
    <source>
        <strain evidence="11">114-2 / CGMCC 5302</strain>
    </source>
</reference>
<keyword evidence="3" id="KW-0378">Hydrolase</keyword>
<dbReference type="CDD" id="cd17917">
    <property type="entry name" value="DEXHc_RHA-like"/>
    <property type="match status" value="1"/>
</dbReference>
<sequence>MPEKVHTKFGGSDDESAQPPSDTLTPASLGQDVGRKKKRSKKRKHDEVTEGSQVPTDEAATQVTKKDKPSPPVPGSEKRILEDGVVPITEPKPSPAETGLPQSKPKHKSKPPAAKKSLTDAKTNFNSLRERANVLYESRKKLPIFNHADEIRQKLRDQDVMLLVGETGSGKSTQIPQFLVNEFWCRPTPAKIPKEDGSRKAVTVGGCIAITQPRRVAAISLARRVADEMGTPLGSSSPASKVGYSVRFDTSTSPSTRVKFLTEGMLLQEMLHDPWLTKYSAVVVDEVHERGINVDLVVGFLRNLVSGNLHGRGGVPLKVVVMSATADMESLMGFFQEGLKEPPQPPAQPSITNGEQKNMELSKTSSRTITACHIKGRQFPVKMVYSPEPVHDFVDAALKIIFQIHYKEPMPGDILVFLTGQETVENLENLVNEYAIGMDPSLPKIQVLPLFAALPQAAQQRVFAPAPPRTRKVVLATNIAETSVTVSGVRYVVDCGKAKVKQFRTRLGLDSLLVKPISKSAAIQRKGRAGREAAGQCFRLYTEKDYLALDETNTPEILRCDLTQALLNMKARGVDDIVRFPFLTRPPREALEKALLQLLNIDALQEDGSISEIGLHLAKLPLSPTLGRVLLAASEHGPDCLLDVIDIISCLSVENIFLNTTSEEKKEAAETARRDLYRREGDHLTMLSTVRAYAGENVDRKVWAERHLVSHRAMQSVMDVRKQLRAHCRQAKMLPREERHDHSPDPSPELILQSFLAGFATNTARLVPDGSYRTIVGNQTVAIHPSSVLFGKKVEAILYNEFVFTNRSYARGVSAVQMDWVGEALAGR</sequence>
<dbReference type="InterPro" id="IPR048333">
    <property type="entry name" value="HA2_WH"/>
</dbReference>
<evidence type="ECO:0000256" key="2">
    <source>
        <dbReference type="ARBA" id="ARBA00022741"/>
    </source>
</evidence>
<dbReference type="InterPro" id="IPR014001">
    <property type="entry name" value="Helicase_ATP-bd"/>
</dbReference>
<name>S7ZGJ0_PENO1</name>
<evidence type="ECO:0000256" key="1">
    <source>
        <dbReference type="ARBA" id="ARBA00012552"/>
    </source>
</evidence>
<accession>S7ZGJ0</accession>
<dbReference type="eggNOG" id="KOG0922">
    <property type="taxonomic scope" value="Eukaryota"/>
</dbReference>
<evidence type="ECO:0000313" key="11">
    <source>
        <dbReference type="Proteomes" id="UP000019376"/>
    </source>
</evidence>
<keyword evidence="2" id="KW-0547">Nucleotide-binding</keyword>
<feature type="domain" description="Helicase ATP-binding" evidence="8">
    <location>
        <begin position="152"/>
        <end position="344"/>
    </location>
</feature>
<keyword evidence="11" id="KW-1185">Reference proteome</keyword>
<dbReference type="OrthoDB" id="10253254at2759"/>
<feature type="compositionally biased region" description="Polar residues" evidence="7">
    <location>
        <begin position="18"/>
        <end position="28"/>
    </location>
</feature>
<gene>
    <name evidence="10" type="ORF">PDE_04323</name>
</gene>
<dbReference type="CDD" id="cd18791">
    <property type="entry name" value="SF2_C_RHA"/>
    <property type="match status" value="1"/>
</dbReference>
<dbReference type="InterPro" id="IPR002464">
    <property type="entry name" value="DNA/RNA_helicase_DEAH_CS"/>
</dbReference>
<protein>
    <recommendedName>
        <fullName evidence="1">RNA helicase</fullName>
        <ecNumber evidence="1">3.6.4.13</ecNumber>
    </recommendedName>
</protein>
<dbReference type="PROSITE" id="PS00690">
    <property type="entry name" value="DEAH_ATP_HELICASE"/>
    <property type="match status" value="1"/>
</dbReference>
<dbReference type="InterPro" id="IPR001650">
    <property type="entry name" value="Helicase_C-like"/>
</dbReference>
<dbReference type="SUPFAM" id="SSF52540">
    <property type="entry name" value="P-loop containing nucleoside triphosphate hydrolases"/>
    <property type="match status" value="1"/>
</dbReference>
<dbReference type="EMBL" id="KB644411">
    <property type="protein sequence ID" value="EPS29374.1"/>
    <property type="molecule type" value="Genomic_DNA"/>
</dbReference>
<evidence type="ECO:0000256" key="4">
    <source>
        <dbReference type="ARBA" id="ARBA00022806"/>
    </source>
</evidence>
<dbReference type="PROSITE" id="PS51194">
    <property type="entry name" value="HELICASE_CTER"/>
    <property type="match status" value="1"/>
</dbReference>
<evidence type="ECO:0000259" key="9">
    <source>
        <dbReference type="PROSITE" id="PS51194"/>
    </source>
</evidence>
<dbReference type="FunFam" id="3.40.50.300:FF:002203">
    <property type="entry name" value="ATP-dependent RNA helicase (Hrh1), putative"/>
    <property type="match status" value="1"/>
</dbReference>
<evidence type="ECO:0000256" key="5">
    <source>
        <dbReference type="ARBA" id="ARBA00022840"/>
    </source>
</evidence>
<dbReference type="Pfam" id="PF07717">
    <property type="entry name" value="OB_NTP_bind"/>
    <property type="match status" value="1"/>
</dbReference>
<dbReference type="GO" id="GO:0005730">
    <property type="term" value="C:nucleolus"/>
    <property type="evidence" value="ECO:0007669"/>
    <property type="project" value="TreeGrafter"/>
</dbReference>
<dbReference type="Pfam" id="PF21010">
    <property type="entry name" value="HA2_C"/>
    <property type="match status" value="1"/>
</dbReference>
<dbReference type="GO" id="GO:0016787">
    <property type="term" value="F:hydrolase activity"/>
    <property type="evidence" value="ECO:0007669"/>
    <property type="project" value="UniProtKB-KW"/>
</dbReference>
<dbReference type="GO" id="GO:0003725">
    <property type="term" value="F:double-stranded RNA binding"/>
    <property type="evidence" value="ECO:0007669"/>
    <property type="project" value="TreeGrafter"/>
</dbReference>
<dbReference type="PROSITE" id="PS51192">
    <property type="entry name" value="HELICASE_ATP_BIND_1"/>
    <property type="match status" value="1"/>
</dbReference>
<dbReference type="GO" id="GO:0003724">
    <property type="term" value="F:RNA helicase activity"/>
    <property type="evidence" value="ECO:0007669"/>
    <property type="project" value="UniProtKB-EC"/>
</dbReference>
<dbReference type="PANTHER" id="PTHR18934:SF118">
    <property type="entry name" value="ATP-DEPENDENT RNA HELICASE DHX33"/>
    <property type="match status" value="1"/>
</dbReference>